<dbReference type="STRING" id="215243.A0A0D2AEB4"/>
<feature type="region of interest" description="Disordered" evidence="1">
    <location>
        <begin position="200"/>
        <end position="249"/>
    </location>
</feature>
<dbReference type="VEuPathDB" id="FungiDB:PV06_09433"/>
<dbReference type="OrthoDB" id="2420947at2759"/>
<feature type="region of interest" description="Disordered" evidence="1">
    <location>
        <begin position="1"/>
        <end position="23"/>
    </location>
</feature>
<feature type="region of interest" description="Disordered" evidence="1">
    <location>
        <begin position="64"/>
        <end position="83"/>
    </location>
</feature>
<dbReference type="AlphaFoldDB" id="A0A0D2AEB4"/>
<dbReference type="InterPro" id="IPR025212">
    <property type="entry name" value="CAD_CENP-Q"/>
</dbReference>
<proteinExistence type="predicted"/>
<dbReference type="GeneID" id="27361507"/>
<name>A0A0D2AEB4_9EURO</name>
<dbReference type="Pfam" id="PF13094">
    <property type="entry name" value="CENP-Q"/>
    <property type="match status" value="1"/>
</dbReference>
<dbReference type="Proteomes" id="UP000053342">
    <property type="component" value="Unassembled WGS sequence"/>
</dbReference>
<evidence type="ECO:0000313" key="2">
    <source>
        <dbReference type="EMBL" id="KIW38476.1"/>
    </source>
</evidence>
<dbReference type="RefSeq" id="XP_016258692.1">
    <property type="nucleotide sequence ID" value="XM_016410885.1"/>
</dbReference>
<sequence length="307" mass="34614">MAPSKSSATPDETRSRFAALEPRIKNVPQATIRKKWKPLPTSSQDKVRQILLNVEAKRRGCNARIPPLSKTRAGQASKANTKNALKEEEYDKIVEEIADKLISRLPRMPFPPAPTSSSQDDTPFDLSNTLHRISSLQSTLNMNTSSSHLLRRQIKRERRLLKRDTAELDALETGLRSAKDLRRKKERGLHPVVRKLADSEMDSSQLGRVERINSITGISTNSSEDTDSRRPNGLAETLGQEEEDERKDETLNSMHKQLRNHLTSMQNNTAPIHPVLAAMDETKAMLDSFAMKKFDHETLSQIYNVSG</sequence>
<organism evidence="2 3">
    <name type="scientific">Exophiala oligosperma</name>
    <dbReference type="NCBI Taxonomy" id="215243"/>
    <lineage>
        <taxon>Eukaryota</taxon>
        <taxon>Fungi</taxon>
        <taxon>Dikarya</taxon>
        <taxon>Ascomycota</taxon>
        <taxon>Pezizomycotina</taxon>
        <taxon>Eurotiomycetes</taxon>
        <taxon>Chaetothyriomycetidae</taxon>
        <taxon>Chaetothyriales</taxon>
        <taxon>Herpotrichiellaceae</taxon>
        <taxon>Exophiala</taxon>
    </lineage>
</organism>
<dbReference type="HOGENOM" id="CLU_058654_0_0_1"/>
<reference evidence="2 3" key="1">
    <citation type="submission" date="2015-01" db="EMBL/GenBank/DDBJ databases">
        <title>The Genome Sequence of Exophiala oligosperma CBS72588.</title>
        <authorList>
            <consortium name="The Broad Institute Genomics Platform"/>
            <person name="Cuomo C."/>
            <person name="de Hoog S."/>
            <person name="Gorbushina A."/>
            <person name="Stielow B."/>
            <person name="Teixiera M."/>
            <person name="Abouelleil A."/>
            <person name="Chapman S.B."/>
            <person name="Priest M."/>
            <person name="Young S.K."/>
            <person name="Wortman J."/>
            <person name="Nusbaum C."/>
            <person name="Birren B."/>
        </authorList>
    </citation>
    <scope>NUCLEOTIDE SEQUENCE [LARGE SCALE GENOMIC DNA]</scope>
    <source>
        <strain evidence="2 3">CBS 72588</strain>
    </source>
</reference>
<feature type="compositionally biased region" description="Low complexity" evidence="1">
    <location>
        <begin position="212"/>
        <end position="223"/>
    </location>
</feature>
<feature type="compositionally biased region" description="Polar residues" evidence="1">
    <location>
        <begin position="1"/>
        <end position="10"/>
    </location>
</feature>
<evidence type="ECO:0000256" key="1">
    <source>
        <dbReference type="SAM" id="MobiDB-lite"/>
    </source>
</evidence>
<feature type="compositionally biased region" description="Polar residues" evidence="1">
    <location>
        <begin position="72"/>
        <end position="83"/>
    </location>
</feature>
<dbReference type="EMBL" id="KN847341">
    <property type="protein sequence ID" value="KIW38476.1"/>
    <property type="molecule type" value="Genomic_DNA"/>
</dbReference>
<keyword evidence="3" id="KW-1185">Reference proteome</keyword>
<protein>
    <submittedName>
        <fullName evidence="2">Uncharacterized protein</fullName>
    </submittedName>
</protein>
<accession>A0A0D2AEB4</accession>
<gene>
    <name evidence="2" type="ORF">PV06_09433</name>
</gene>
<evidence type="ECO:0000313" key="3">
    <source>
        <dbReference type="Proteomes" id="UP000053342"/>
    </source>
</evidence>